<feature type="transmembrane region" description="Helical" evidence="5">
    <location>
        <begin position="131"/>
        <end position="155"/>
    </location>
</feature>
<evidence type="ECO:0000259" key="6">
    <source>
        <dbReference type="Pfam" id="PF06271"/>
    </source>
</evidence>
<dbReference type="GO" id="GO:0016020">
    <property type="term" value="C:membrane"/>
    <property type="evidence" value="ECO:0007669"/>
    <property type="project" value="UniProtKB-SubCell"/>
</dbReference>
<gene>
    <name evidence="7" type="ORF">SAMN06295879_1817</name>
</gene>
<evidence type="ECO:0000256" key="4">
    <source>
        <dbReference type="ARBA" id="ARBA00023136"/>
    </source>
</evidence>
<evidence type="ECO:0000256" key="2">
    <source>
        <dbReference type="ARBA" id="ARBA00022692"/>
    </source>
</evidence>
<evidence type="ECO:0000256" key="1">
    <source>
        <dbReference type="ARBA" id="ARBA00004141"/>
    </source>
</evidence>
<dbReference type="PANTHER" id="PTHR38480">
    <property type="entry name" value="SLR0254 PROTEIN"/>
    <property type="match status" value="1"/>
</dbReference>
<feature type="transmembrane region" description="Helical" evidence="5">
    <location>
        <begin position="78"/>
        <end position="99"/>
    </location>
</feature>
<comment type="subcellular location">
    <subcellularLocation>
        <location evidence="1">Membrane</location>
        <topology evidence="1">Multi-pass membrane protein</topology>
    </subcellularLocation>
</comment>
<evidence type="ECO:0000256" key="3">
    <source>
        <dbReference type="ARBA" id="ARBA00022989"/>
    </source>
</evidence>
<protein>
    <submittedName>
        <fullName evidence="7">Uncharacterized membrane protein YckC, RDD family</fullName>
    </submittedName>
</protein>
<dbReference type="EMBL" id="FUYG01000004">
    <property type="protein sequence ID" value="SKA93810.1"/>
    <property type="molecule type" value="Genomic_DNA"/>
</dbReference>
<dbReference type="AlphaFoldDB" id="A0A1T4XWC4"/>
<organism evidence="7 8">
    <name type="scientific">Agreia bicolorata</name>
    <dbReference type="NCBI Taxonomy" id="110935"/>
    <lineage>
        <taxon>Bacteria</taxon>
        <taxon>Bacillati</taxon>
        <taxon>Actinomycetota</taxon>
        <taxon>Actinomycetes</taxon>
        <taxon>Micrococcales</taxon>
        <taxon>Microbacteriaceae</taxon>
        <taxon>Agreia</taxon>
    </lineage>
</organism>
<proteinExistence type="predicted"/>
<feature type="transmembrane region" description="Helical" evidence="5">
    <location>
        <begin position="41"/>
        <end position="66"/>
    </location>
</feature>
<dbReference type="Pfam" id="PF06271">
    <property type="entry name" value="RDD"/>
    <property type="match status" value="1"/>
</dbReference>
<keyword evidence="4 5" id="KW-0472">Membrane</keyword>
<dbReference type="RefSeq" id="WP_078714139.1">
    <property type="nucleotide sequence ID" value="NZ_FUYG01000004.1"/>
</dbReference>
<dbReference type="PANTHER" id="PTHR38480:SF1">
    <property type="entry name" value="SLR0254 PROTEIN"/>
    <property type="match status" value="1"/>
</dbReference>
<evidence type="ECO:0000313" key="8">
    <source>
        <dbReference type="Proteomes" id="UP000189735"/>
    </source>
</evidence>
<dbReference type="Proteomes" id="UP000189735">
    <property type="component" value="Unassembled WGS sequence"/>
</dbReference>
<evidence type="ECO:0000256" key="5">
    <source>
        <dbReference type="SAM" id="Phobius"/>
    </source>
</evidence>
<name>A0A1T4XWC4_9MICO</name>
<keyword evidence="3 5" id="KW-1133">Transmembrane helix</keyword>
<keyword evidence="2 5" id="KW-0812">Transmembrane</keyword>
<reference evidence="8" key="1">
    <citation type="submission" date="2017-02" db="EMBL/GenBank/DDBJ databases">
        <authorList>
            <person name="Varghese N."/>
            <person name="Submissions S."/>
        </authorList>
    </citation>
    <scope>NUCLEOTIDE SEQUENCE [LARGE SCALE GENOMIC DNA]</scope>
    <source>
        <strain evidence="8">VKM Ac-2052</strain>
    </source>
</reference>
<accession>A0A1T4XWC4</accession>
<feature type="domain" description="RDD" evidence="6">
    <location>
        <begin position="39"/>
        <end position="168"/>
    </location>
</feature>
<evidence type="ECO:0000313" key="7">
    <source>
        <dbReference type="EMBL" id="SKA93810.1"/>
    </source>
</evidence>
<dbReference type="InterPro" id="IPR010432">
    <property type="entry name" value="RDD"/>
</dbReference>
<sequence>MTDPRVASPVAGFADPLADAFTDDELLIGEAVALDVRPAGFILRAGGGAIDFIISVAILIVLMLGIGALGQSGVIDEALLAALSVSALVLCFAVVPITLEVVLKGRSVGKLAVGARIVRDDGGAISIRHSVIRGLVGVLEIYMTLGAIAVVTALLNGKSKRLGDLLAGTYSQHERVPAPVSHARGVPVMLQAWADVADVARMPDRLGNRVTQFLVQAPRMAPATRERIAAELAAEVTPFVSPIPQVHPALFLSGVAAVRRDREYAALELQTAALNRLDPILQSLPHGFPRR</sequence>